<feature type="compositionally biased region" description="Basic and acidic residues" evidence="3">
    <location>
        <begin position="342"/>
        <end position="363"/>
    </location>
</feature>
<evidence type="ECO:0000313" key="4">
    <source>
        <dbReference type="EMBL" id="KAK0510916.1"/>
    </source>
</evidence>
<feature type="compositionally biased region" description="Acidic residues" evidence="3">
    <location>
        <begin position="291"/>
        <end position="326"/>
    </location>
</feature>
<sequence length="370" mass="39450">MSFLNSVLSSIGGNGTPISTPPAPAAKSQSADIGSHNNQAQNAARTTVGSIPQNNKRKAEDVLARPESKNVKNGVVDVQNSRAAPPTDPRLSKPASSGATLPSKSTAAIGLNPSKLSSSASTLTSKPNIPYRGTSRPNPVSAAAPALKNPATPTATINEAVKAPKKGSYAEIMARANATQSKAPVVGVISHKPKDQMPISYKKELKMKKKALKNKKLGIKTTDRPSSSGSMSSSPAPGTTNAKKRPEPTYKGTAKPPRPQPTYKGTMAPTSSAVPKSTRVRPSKPRYDEYAATDEDDLDDIEEDEYGSEEESDDMEAGFSDVEQEESAAARTARKEDEEEAKLEAKLKAEKEERKKRLAEMARKAKPQRY</sequence>
<evidence type="ECO:0000313" key="5">
    <source>
        <dbReference type="Proteomes" id="UP001166286"/>
    </source>
</evidence>
<dbReference type="Proteomes" id="UP001166286">
    <property type="component" value="Unassembled WGS sequence"/>
</dbReference>
<protein>
    <recommendedName>
        <fullName evidence="6">SPT2 chromatin protein</fullName>
    </recommendedName>
</protein>
<feature type="compositionally biased region" description="Polar residues" evidence="3">
    <location>
        <begin position="27"/>
        <end position="54"/>
    </location>
</feature>
<gene>
    <name evidence="4" type="ORF">JMJ35_006468</name>
</gene>
<accession>A0AA39QYR9</accession>
<keyword evidence="5" id="KW-1185">Reference proteome</keyword>
<dbReference type="EMBL" id="JAFEKC020000014">
    <property type="protein sequence ID" value="KAK0510916.1"/>
    <property type="molecule type" value="Genomic_DNA"/>
</dbReference>
<dbReference type="AlphaFoldDB" id="A0AA39QYR9"/>
<evidence type="ECO:0000256" key="2">
    <source>
        <dbReference type="ARBA" id="ARBA00023054"/>
    </source>
</evidence>
<dbReference type="SMART" id="SM00784">
    <property type="entry name" value="SPT2"/>
    <property type="match status" value="1"/>
</dbReference>
<dbReference type="InterPro" id="IPR013256">
    <property type="entry name" value="Chromatin_SPT2"/>
</dbReference>
<keyword evidence="2" id="KW-0175">Coiled coil</keyword>
<feature type="compositionally biased region" description="Low complexity" evidence="3">
    <location>
        <begin position="112"/>
        <end position="128"/>
    </location>
</feature>
<evidence type="ECO:0000256" key="1">
    <source>
        <dbReference type="ARBA" id="ARBA00006461"/>
    </source>
</evidence>
<name>A0AA39QYR9_9LECA</name>
<dbReference type="Pfam" id="PF08243">
    <property type="entry name" value="SPT2"/>
    <property type="match status" value="1"/>
</dbReference>
<feature type="compositionally biased region" description="Polar residues" evidence="3">
    <location>
        <begin position="1"/>
        <end position="11"/>
    </location>
</feature>
<reference evidence="4" key="1">
    <citation type="submission" date="2023-03" db="EMBL/GenBank/DDBJ databases">
        <title>Complete genome of Cladonia borealis.</title>
        <authorList>
            <person name="Park H."/>
        </authorList>
    </citation>
    <scope>NUCLEOTIDE SEQUENCE</scope>
    <source>
        <strain evidence="4">ANT050790</strain>
    </source>
</reference>
<feature type="compositionally biased region" description="Basic residues" evidence="3">
    <location>
        <begin position="205"/>
        <end position="218"/>
    </location>
</feature>
<comment type="caution">
    <text evidence="4">The sequence shown here is derived from an EMBL/GenBank/DDBJ whole genome shotgun (WGS) entry which is preliminary data.</text>
</comment>
<feature type="region of interest" description="Disordered" evidence="3">
    <location>
        <begin position="1"/>
        <end position="163"/>
    </location>
</feature>
<evidence type="ECO:0000256" key="3">
    <source>
        <dbReference type="SAM" id="MobiDB-lite"/>
    </source>
</evidence>
<proteinExistence type="inferred from homology"/>
<feature type="compositionally biased region" description="Basic and acidic residues" evidence="3">
    <location>
        <begin position="57"/>
        <end position="70"/>
    </location>
</feature>
<comment type="similarity">
    <text evidence="1">Belongs to the SPT2 family.</text>
</comment>
<organism evidence="4 5">
    <name type="scientific">Cladonia borealis</name>
    <dbReference type="NCBI Taxonomy" id="184061"/>
    <lineage>
        <taxon>Eukaryota</taxon>
        <taxon>Fungi</taxon>
        <taxon>Dikarya</taxon>
        <taxon>Ascomycota</taxon>
        <taxon>Pezizomycotina</taxon>
        <taxon>Lecanoromycetes</taxon>
        <taxon>OSLEUM clade</taxon>
        <taxon>Lecanoromycetidae</taxon>
        <taxon>Lecanorales</taxon>
        <taxon>Lecanorineae</taxon>
        <taxon>Cladoniaceae</taxon>
        <taxon>Cladonia</taxon>
    </lineage>
</organism>
<feature type="region of interest" description="Disordered" evidence="3">
    <location>
        <begin position="178"/>
        <end position="370"/>
    </location>
</feature>
<feature type="compositionally biased region" description="Polar residues" evidence="3">
    <location>
        <begin position="94"/>
        <end position="106"/>
    </location>
</feature>
<evidence type="ECO:0008006" key="6">
    <source>
        <dbReference type="Google" id="ProtNLM"/>
    </source>
</evidence>